<dbReference type="Pfam" id="PF13561">
    <property type="entry name" value="adh_short_C2"/>
    <property type="match status" value="1"/>
</dbReference>
<keyword evidence="4" id="KW-0597">Phosphoprotein</keyword>
<dbReference type="GO" id="GO:0006633">
    <property type="term" value="P:fatty acid biosynthetic process"/>
    <property type="evidence" value="ECO:0007669"/>
    <property type="project" value="UniProtKB-KW"/>
</dbReference>
<evidence type="ECO:0000256" key="11">
    <source>
        <dbReference type="ARBA" id="ARBA00037124"/>
    </source>
</evidence>
<gene>
    <name evidence="21" type="ORF">LMG22037_00398</name>
    <name evidence="22" type="ORF">LMG9964_00637</name>
</gene>
<evidence type="ECO:0000256" key="20">
    <source>
        <dbReference type="ARBA" id="ARBA00049559"/>
    </source>
</evidence>
<comment type="catalytic activity">
    <reaction evidence="16">
        <text>(2E)-tetradecenoyl-CoA + NADPH + H(+) = tetradecanoyl-CoA + NADP(+)</text>
        <dbReference type="Rhea" id="RHEA:44968"/>
        <dbReference type="ChEBI" id="CHEBI:15378"/>
        <dbReference type="ChEBI" id="CHEBI:57385"/>
        <dbReference type="ChEBI" id="CHEBI:57783"/>
        <dbReference type="ChEBI" id="CHEBI:58349"/>
        <dbReference type="ChEBI" id="CHEBI:61405"/>
    </reaction>
    <physiologicalReaction direction="left-to-right" evidence="16">
        <dbReference type="Rhea" id="RHEA:44969"/>
    </physiologicalReaction>
</comment>
<comment type="catalytic activity">
    <reaction evidence="20">
        <text>(2E)-octenoyl-CoA + NADPH + H(+) = octanoyl-CoA + NADP(+)</text>
        <dbReference type="Rhea" id="RHEA:44952"/>
        <dbReference type="ChEBI" id="CHEBI:15378"/>
        <dbReference type="ChEBI" id="CHEBI:57386"/>
        <dbReference type="ChEBI" id="CHEBI:57783"/>
        <dbReference type="ChEBI" id="CHEBI:58349"/>
        <dbReference type="ChEBI" id="CHEBI:62242"/>
    </reaction>
    <physiologicalReaction direction="left-to-right" evidence="20">
        <dbReference type="Rhea" id="RHEA:44953"/>
    </physiologicalReaction>
</comment>
<evidence type="ECO:0000313" key="21">
    <source>
        <dbReference type="EMBL" id="CAB3642339.1"/>
    </source>
</evidence>
<evidence type="ECO:0000256" key="12">
    <source>
        <dbReference type="ARBA" id="ARBA00038622"/>
    </source>
</evidence>
<keyword evidence="5" id="KW-0276">Fatty acid metabolism</keyword>
<evidence type="ECO:0000256" key="17">
    <source>
        <dbReference type="ARBA" id="ARBA00049108"/>
    </source>
</evidence>
<dbReference type="InterPro" id="IPR052388">
    <property type="entry name" value="Peroxisomal_t2-enoyl-CoA_red"/>
</dbReference>
<evidence type="ECO:0000256" key="7">
    <source>
        <dbReference type="ARBA" id="ARBA00023002"/>
    </source>
</evidence>
<comment type="catalytic activity">
    <reaction evidence="17">
        <text>(2E)-hexenoyl-CoA + NADPH + H(+) = hexanoyl-CoA + NADP(+)</text>
        <dbReference type="Rhea" id="RHEA:44956"/>
        <dbReference type="ChEBI" id="CHEBI:15378"/>
        <dbReference type="ChEBI" id="CHEBI:57783"/>
        <dbReference type="ChEBI" id="CHEBI:58349"/>
        <dbReference type="ChEBI" id="CHEBI:62077"/>
        <dbReference type="ChEBI" id="CHEBI:62620"/>
    </reaction>
    <physiologicalReaction direction="left-to-right" evidence="17">
        <dbReference type="Rhea" id="RHEA:44957"/>
    </physiologicalReaction>
</comment>
<protein>
    <recommendedName>
        <fullName evidence="14">Peroxisomal trans-2-enoyl-CoA reductase</fullName>
        <ecNumber evidence="13">1.3.1.38</ecNumber>
    </recommendedName>
</protein>
<dbReference type="InterPro" id="IPR002347">
    <property type="entry name" value="SDR_fam"/>
</dbReference>
<comment type="catalytic activity">
    <reaction evidence="19">
        <text>(2E)-decenoyl-CoA + NADPH + H(+) = decanoyl-CoA + NADP(+)</text>
        <dbReference type="Rhea" id="RHEA:44960"/>
        <dbReference type="ChEBI" id="CHEBI:15378"/>
        <dbReference type="ChEBI" id="CHEBI:57783"/>
        <dbReference type="ChEBI" id="CHEBI:58349"/>
        <dbReference type="ChEBI" id="CHEBI:61406"/>
        <dbReference type="ChEBI" id="CHEBI:61430"/>
    </reaction>
    <physiologicalReaction direction="left-to-right" evidence="19">
        <dbReference type="Rhea" id="RHEA:44961"/>
    </physiologicalReaction>
</comment>
<sequence>MPKRTFLVTGASKLVPMKRFGKPEELAASVAFLLSEDAGFITGQTLFVDGGASVGKASF</sequence>
<keyword evidence="3" id="KW-0444">Lipid biosynthesis</keyword>
<dbReference type="PANTHER" id="PTHR24317">
    <property type="entry name" value="PEROXISOMAL TRANS-2-ENOYL-COA REDUCTASE"/>
    <property type="match status" value="1"/>
</dbReference>
<keyword evidence="8" id="KW-0443">Lipid metabolism</keyword>
<comment type="pathway">
    <text evidence="2">Lipid metabolism.</text>
</comment>
<name>A0A6J5ACH1_9BURK</name>
<evidence type="ECO:0000256" key="18">
    <source>
        <dbReference type="ARBA" id="ARBA00049251"/>
    </source>
</evidence>
<dbReference type="GO" id="GO:0033306">
    <property type="term" value="P:phytol metabolic process"/>
    <property type="evidence" value="ECO:0007669"/>
    <property type="project" value="TreeGrafter"/>
</dbReference>
<evidence type="ECO:0000256" key="1">
    <source>
        <dbReference type="ARBA" id="ARBA00004275"/>
    </source>
</evidence>
<comment type="subcellular location">
    <subcellularLocation>
        <location evidence="1">Peroxisome</location>
    </subcellularLocation>
</comment>
<dbReference type="EMBL" id="CADIKB010000001">
    <property type="protein sequence ID" value="CAB3642339.1"/>
    <property type="molecule type" value="Genomic_DNA"/>
</dbReference>
<dbReference type="EMBL" id="CADILN010000001">
    <property type="protein sequence ID" value="CAB4047005.1"/>
    <property type="molecule type" value="Genomic_DNA"/>
</dbReference>
<evidence type="ECO:0000256" key="5">
    <source>
        <dbReference type="ARBA" id="ARBA00022832"/>
    </source>
</evidence>
<accession>A0A6J5ACH1</accession>
<reference evidence="23 24" key="1">
    <citation type="submission" date="2020-04" db="EMBL/GenBank/DDBJ databases">
        <authorList>
            <person name="De Canck E."/>
        </authorList>
    </citation>
    <scope>NUCLEOTIDE SEQUENCE [LARGE SCALE GENOMIC DNA]</scope>
    <source>
        <strain evidence="21 24">LMG 22037</strain>
        <strain evidence="22 23">LMG 9964</strain>
    </source>
</reference>
<dbReference type="PANTHER" id="PTHR24317:SF7">
    <property type="entry name" value="PEROXISOMAL TRANS-2-ENOYL-COA REDUCTASE"/>
    <property type="match status" value="1"/>
</dbReference>
<dbReference type="GO" id="GO:0019166">
    <property type="term" value="F:trans-2-enoyl-CoA reductase (NADPH) activity"/>
    <property type="evidence" value="ECO:0007669"/>
    <property type="project" value="UniProtKB-EC"/>
</dbReference>
<evidence type="ECO:0000256" key="2">
    <source>
        <dbReference type="ARBA" id="ARBA00005189"/>
    </source>
</evidence>
<comment type="function">
    <text evidence="11">Participates in chain elongation of fatty acids. Catalyzes the reduction of trans-2-enoyl-CoAs of varying chain lengths from 6:1 to 16:1, having maximum activity with 10:1 CoA. Has no 2,4-dienoyl-CoA reductase activity.</text>
</comment>
<evidence type="ECO:0000256" key="13">
    <source>
        <dbReference type="ARBA" id="ARBA00038849"/>
    </source>
</evidence>
<comment type="catalytic activity">
    <reaction evidence="15">
        <text>(2E)-dodecenoyl-CoA + NADPH + H(+) = dodecanoyl-CoA + NADP(+)</text>
        <dbReference type="Rhea" id="RHEA:44964"/>
        <dbReference type="ChEBI" id="CHEBI:15378"/>
        <dbReference type="ChEBI" id="CHEBI:57330"/>
        <dbReference type="ChEBI" id="CHEBI:57375"/>
        <dbReference type="ChEBI" id="CHEBI:57783"/>
        <dbReference type="ChEBI" id="CHEBI:58349"/>
    </reaction>
    <physiologicalReaction direction="left-to-right" evidence="15">
        <dbReference type="Rhea" id="RHEA:44965"/>
    </physiologicalReaction>
</comment>
<evidence type="ECO:0000256" key="6">
    <source>
        <dbReference type="ARBA" id="ARBA00022857"/>
    </source>
</evidence>
<evidence type="ECO:0000313" key="23">
    <source>
        <dbReference type="Proteomes" id="UP000494102"/>
    </source>
</evidence>
<keyword evidence="7" id="KW-0560">Oxidoreductase</keyword>
<evidence type="ECO:0000256" key="16">
    <source>
        <dbReference type="ARBA" id="ARBA00048686"/>
    </source>
</evidence>
<keyword evidence="6" id="KW-0521">NADP</keyword>
<evidence type="ECO:0000256" key="10">
    <source>
        <dbReference type="ARBA" id="ARBA00023160"/>
    </source>
</evidence>
<keyword evidence="10" id="KW-0275">Fatty acid biosynthesis</keyword>
<proteinExistence type="predicted"/>
<comment type="catalytic activity">
    <reaction evidence="18">
        <text>a (2E)-enoyl-CoA + NADPH + H(+) = a 2,3-saturated acyl-CoA + NADP(+)</text>
        <dbReference type="Rhea" id="RHEA:33763"/>
        <dbReference type="ChEBI" id="CHEBI:15378"/>
        <dbReference type="ChEBI" id="CHEBI:57783"/>
        <dbReference type="ChEBI" id="CHEBI:58349"/>
        <dbReference type="ChEBI" id="CHEBI:58856"/>
        <dbReference type="ChEBI" id="CHEBI:65111"/>
        <dbReference type="EC" id="1.3.1.38"/>
    </reaction>
    <physiologicalReaction direction="left-to-right" evidence="18">
        <dbReference type="Rhea" id="RHEA:33764"/>
    </physiologicalReaction>
</comment>
<evidence type="ECO:0000256" key="19">
    <source>
        <dbReference type="ARBA" id="ARBA00049386"/>
    </source>
</evidence>
<dbReference type="Proteomes" id="UP000494102">
    <property type="component" value="Unassembled WGS sequence"/>
</dbReference>
<evidence type="ECO:0000313" key="22">
    <source>
        <dbReference type="EMBL" id="CAB4047005.1"/>
    </source>
</evidence>
<dbReference type="Gene3D" id="3.40.50.720">
    <property type="entry name" value="NAD(P)-binding Rossmann-like Domain"/>
    <property type="match status" value="1"/>
</dbReference>
<dbReference type="InterPro" id="IPR036291">
    <property type="entry name" value="NAD(P)-bd_dom_sf"/>
</dbReference>
<dbReference type="Proteomes" id="UP000494249">
    <property type="component" value="Unassembled WGS sequence"/>
</dbReference>
<evidence type="ECO:0000256" key="4">
    <source>
        <dbReference type="ARBA" id="ARBA00022553"/>
    </source>
</evidence>
<comment type="subunit">
    <text evidence="12">Interacts with PEX5, probably required to target it into peroxisomes.</text>
</comment>
<evidence type="ECO:0000256" key="9">
    <source>
        <dbReference type="ARBA" id="ARBA00023140"/>
    </source>
</evidence>
<dbReference type="EC" id="1.3.1.38" evidence="13"/>
<evidence type="ECO:0000256" key="3">
    <source>
        <dbReference type="ARBA" id="ARBA00022516"/>
    </source>
</evidence>
<keyword evidence="9" id="KW-0576">Peroxisome</keyword>
<evidence type="ECO:0000256" key="14">
    <source>
        <dbReference type="ARBA" id="ARBA00041063"/>
    </source>
</evidence>
<evidence type="ECO:0000256" key="15">
    <source>
        <dbReference type="ARBA" id="ARBA00047570"/>
    </source>
</evidence>
<organism evidence="21 24">
    <name type="scientific">Paraburkholderia phenoliruptrix</name>
    <dbReference type="NCBI Taxonomy" id="252970"/>
    <lineage>
        <taxon>Bacteria</taxon>
        <taxon>Pseudomonadati</taxon>
        <taxon>Pseudomonadota</taxon>
        <taxon>Betaproteobacteria</taxon>
        <taxon>Burkholderiales</taxon>
        <taxon>Burkholderiaceae</taxon>
        <taxon>Paraburkholderia</taxon>
    </lineage>
</organism>
<evidence type="ECO:0000256" key="8">
    <source>
        <dbReference type="ARBA" id="ARBA00023098"/>
    </source>
</evidence>
<dbReference type="SUPFAM" id="SSF51735">
    <property type="entry name" value="NAD(P)-binding Rossmann-fold domains"/>
    <property type="match status" value="1"/>
</dbReference>
<dbReference type="AlphaFoldDB" id="A0A6J5ACH1"/>
<evidence type="ECO:0000313" key="24">
    <source>
        <dbReference type="Proteomes" id="UP000494249"/>
    </source>
</evidence>